<dbReference type="PATRIC" id="fig|1408103.3.peg.1338"/>
<dbReference type="Gene3D" id="3.20.20.140">
    <property type="entry name" value="Metal-dependent hydrolases"/>
    <property type="match status" value="1"/>
</dbReference>
<name>A0A0M2SWF5_9BACI</name>
<keyword evidence="2 5" id="KW-0378">Hydrolase</keyword>
<proteinExistence type="inferred from homology"/>
<dbReference type="Pfam" id="PF19567">
    <property type="entry name" value="CpsB_CapC"/>
    <property type="match status" value="1"/>
</dbReference>
<evidence type="ECO:0000256" key="3">
    <source>
        <dbReference type="ARBA" id="ARBA00022912"/>
    </source>
</evidence>
<evidence type="ECO:0000256" key="1">
    <source>
        <dbReference type="ARBA" id="ARBA00005750"/>
    </source>
</evidence>
<dbReference type="EMBL" id="LAYY01000005">
    <property type="protein sequence ID" value="KKK38889.1"/>
    <property type="molecule type" value="Genomic_DNA"/>
</dbReference>
<protein>
    <recommendedName>
        <fullName evidence="5">Tyrosine-protein phosphatase</fullName>
        <ecNumber evidence="5">3.1.3.48</ecNumber>
    </recommendedName>
</protein>
<keyword evidence="7" id="KW-1185">Reference proteome</keyword>
<dbReference type="InterPro" id="IPR016667">
    <property type="entry name" value="Caps_polysacc_synth_CpsB/CapC"/>
</dbReference>
<dbReference type="GO" id="GO:0004725">
    <property type="term" value="F:protein tyrosine phosphatase activity"/>
    <property type="evidence" value="ECO:0007669"/>
    <property type="project" value="UniProtKB-UniRule"/>
</dbReference>
<evidence type="ECO:0000313" key="7">
    <source>
        <dbReference type="Proteomes" id="UP000034166"/>
    </source>
</evidence>
<dbReference type="SUPFAM" id="SSF89550">
    <property type="entry name" value="PHP domain-like"/>
    <property type="match status" value="1"/>
</dbReference>
<dbReference type="PANTHER" id="PTHR39181:SF1">
    <property type="entry name" value="TYROSINE-PROTEIN PHOSPHATASE YWQE"/>
    <property type="match status" value="1"/>
</dbReference>
<evidence type="ECO:0000256" key="4">
    <source>
        <dbReference type="ARBA" id="ARBA00051722"/>
    </source>
</evidence>
<dbReference type="PIRSF" id="PIRSF016557">
    <property type="entry name" value="Caps_synth_CpsB"/>
    <property type="match status" value="1"/>
</dbReference>
<dbReference type="RefSeq" id="WP_046522823.1">
    <property type="nucleotide sequence ID" value="NZ_LAYY01000005.1"/>
</dbReference>
<dbReference type="Proteomes" id="UP000034166">
    <property type="component" value="Unassembled WGS sequence"/>
</dbReference>
<comment type="caution">
    <text evidence="6">The sequence shown here is derived from an EMBL/GenBank/DDBJ whole genome shotgun (WGS) entry which is preliminary data.</text>
</comment>
<accession>A0A0M2SWF5</accession>
<dbReference type="GO" id="GO:0030145">
    <property type="term" value="F:manganese ion binding"/>
    <property type="evidence" value="ECO:0007669"/>
    <property type="project" value="UniProtKB-UniRule"/>
</dbReference>
<dbReference type="EC" id="3.1.3.48" evidence="5"/>
<comment type="catalytic activity">
    <reaction evidence="4 5">
        <text>O-phospho-L-tyrosyl-[protein] + H2O = L-tyrosyl-[protein] + phosphate</text>
        <dbReference type="Rhea" id="RHEA:10684"/>
        <dbReference type="Rhea" id="RHEA-COMP:10136"/>
        <dbReference type="Rhea" id="RHEA-COMP:20101"/>
        <dbReference type="ChEBI" id="CHEBI:15377"/>
        <dbReference type="ChEBI" id="CHEBI:43474"/>
        <dbReference type="ChEBI" id="CHEBI:46858"/>
        <dbReference type="ChEBI" id="CHEBI:61978"/>
        <dbReference type="EC" id="3.1.3.48"/>
    </reaction>
</comment>
<dbReference type="InterPro" id="IPR016195">
    <property type="entry name" value="Pol/histidinol_Pase-like"/>
</dbReference>
<reference evidence="6 7" key="1">
    <citation type="submission" date="2015-04" db="EMBL/GenBank/DDBJ databases">
        <title>Taxonomic description and genome sequence of Bacillus campisalis sp. nov., a novel member of the genus Bacillus isolated from solar saltern.</title>
        <authorList>
            <person name="Mathan Kumar R."/>
            <person name="Kaur G."/>
            <person name="Kumar A."/>
            <person name="Singh N.K."/>
            <person name="Kaur N."/>
            <person name="Kumar N."/>
            <person name="Mayilraj S."/>
        </authorList>
    </citation>
    <scope>NUCLEOTIDE SEQUENCE [LARGE SCALE GENOMIC DNA]</scope>
    <source>
        <strain evidence="6 7">SA2-6</strain>
    </source>
</reference>
<sequence length="254" mass="28923">MIDIHCHILPGIDDGAQTIEDSLEMARRAVQEGITAIIATPHHNKAGYVNPKEEIVRKCKELNDILQSENLPLEILPGQEPAIGGELIEDFENKRLQTLNGTQYLFVEMPSSQVPRYTERLLFDLQLKGIVPIIVHPERNRELLENPELLYQLVKKGALTQLTAGSLTGRFGKKIRTFSFDILNSNLVHLIASDAHNITTRAFHLQAAYEEIKKTYGTDMQYLFMENAELLVEGQNIYKEMPQRVKKKKFLGIF</sequence>
<dbReference type="AlphaFoldDB" id="A0A0M2SWF5"/>
<organism evidence="6 7">
    <name type="scientific">Mesobacillus campisalis</name>
    <dbReference type="NCBI Taxonomy" id="1408103"/>
    <lineage>
        <taxon>Bacteria</taxon>
        <taxon>Bacillati</taxon>
        <taxon>Bacillota</taxon>
        <taxon>Bacilli</taxon>
        <taxon>Bacillales</taxon>
        <taxon>Bacillaceae</taxon>
        <taxon>Mesobacillus</taxon>
    </lineage>
</organism>
<comment type="similarity">
    <text evidence="1 5">Belongs to the metallo-dependent hydrolases superfamily. CpsB/CapC family.</text>
</comment>
<evidence type="ECO:0000256" key="2">
    <source>
        <dbReference type="ARBA" id="ARBA00022801"/>
    </source>
</evidence>
<dbReference type="OrthoDB" id="9788539at2"/>
<evidence type="ECO:0000313" key="6">
    <source>
        <dbReference type="EMBL" id="KKK38889.1"/>
    </source>
</evidence>
<dbReference type="PANTHER" id="PTHR39181">
    <property type="entry name" value="TYROSINE-PROTEIN PHOSPHATASE YWQE"/>
    <property type="match status" value="1"/>
</dbReference>
<evidence type="ECO:0000256" key="5">
    <source>
        <dbReference type="PIRNR" id="PIRNR016557"/>
    </source>
</evidence>
<keyword evidence="3 5" id="KW-0904">Protein phosphatase</keyword>
<gene>
    <name evidence="6" type="ORF">WQ57_05940</name>
</gene>